<dbReference type="SUPFAM" id="SSF51445">
    <property type="entry name" value="(Trans)glycosidases"/>
    <property type="match status" value="1"/>
</dbReference>
<dbReference type="Pfam" id="PF14310">
    <property type="entry name" value="Fn3-like"/>
    <property type="match status" value="1"/>
</dbReference>
<evidence type="ECO:0000256" key="4">
    <source>
        <dbReference type="ARBA" id="ARBA00023295"/>
    </source>
</evidence>
<dbReference type="EMBL" id="LXEU01000025">
    <property type="protein sequence ID" value="OAT55307.1"/>
    <property type="molecule type" value="Genomic_DNA"/>
</dbReference>
<dbReference type="Pfam" id="PF01915">
    <property type="entry name" value="Glyco_hydro_3_C"/>
    <property type="match status" value="1"/>
</dbReference>
<dbReference type="Gene3D" id="2.60.40.10">
    <property type="entry name" value="Immunoglobulins"/>
    <property type="match status" value="1"/>
</dbReference>
<dbReference type="GO" id="GO:0008422">
    <property type="term" value="F:beta-glucosidase activity"/>
    <property type="evidence" value="ECO:0007669"/>
    <property type="project" value="UniProtKB-EC"/>
</dbReference>
<dbReference type="SMART" id="SM01217">
    <property type="entry name" value="Fn3_like"/>
    <property type="match status" value="1"/>
</dbReference>
<reference evidence="7 8" key="1">
    <citation type="submission" date="2016-04" db="EMBL/GenBank/DDBJ databases">
        <title>ATOL: Assembling a taxonomically balanced genome-scale reconstruction of the evolutionary history of the Enterobacteriaceae.</title>
        <authorList>
            <person name="Plunkett G.III."/>
            <person name="Neeno-Eckwall E.C."/>
            <person name="Glasner J.D."/>
            <person name="Perna N.T."/>
        </authorList>
    </citation>
    <scope>NUCLEOTIDE SEQUENCE [LARGE SCALE GENOMIC DNA]</scope>
    <source>
        <strain evidence="7 8">ATCC 51603</strain>
    </source>
</reference>
<evidence type="ECO:0000256" key="5">
    <source>
        <dbReference type="RuleBase" id="RU361161"/>
    </source>
</evidence>
<dbReference type="InterPro" id="IPR017853">
    <property type="entry name" value="GH"/>
</dbReference>
<comment type="similarity">
    <text evidence="1 5">Belongs to the glycosyl hydrolase 3 family.</text>
</comment>
<dbReference type="EC" id="3.2.1.21" evidence="7"/>
<dbReference type="SUPFAM" id="SSF52279">
    <property type="entry name" value="Beta-D-glucan exohydrolase, C-terminal domain"/>
    <property type="match status" value="1"/>
</dbReference>
<dbReference type="RefSeq" id="WP_064543226.1">
    <property type="nucleotide sequence ID" value="NZ_LXEU01000025.1"/>
</dbReference>
<dbReference type="AlphaFoldDB" id="A0A1B7K555"/>
<dbReference type="InterPro" id="IPR036962">
    <property type="entry name" value="Glyco_hydro_3_N_sf"/>
</dbReference>
<dbReference type="Gene3D" id="3.20.20.300">
    <property type="entry name" value="Glycoside hydrolase, family 3, N-terminal domain"/>
    <property type="match status" value="1"/>
</dbReference>
<dbReference type="InterPro" id="IPR026891">
    <property type="entry name" value="Fn3-like"/>
</dbReference>
<dbReference type="InterPro" id="IPR050288">
    <property type="entry name" value="Cellulose_deg_GH3"/>
</dbReference>
<feature type="domain" description="Fibronectin type III-like" evidence="6">
    <location>
        <begin position="322"/>
        <end position="398"/>
    </location>
</feature>
<dbReference type="GO" id="GO:0005975">
    <property type="term" value="P:carbohydrate metabolic process"/>
    <property type="evidence" value="ECO:0007669"/>
    <property type="project" value="InterPro"/>
</dbReference>
<dbReference type="PATRIC" id="fig|1354264.4.peg.1192"/>
<keyword evidence="2 5" id="KW-0378">Hydrolase</keyword>
<dbReference type="Gene3D" id="3.40.50.1700">
    <property type="entry name" value="Glycoside hydrolase family 3 C-terminal domain"/>
    <property type="match status" value="1"/>
</dbReference>
<dbReference type="InterPro" id="IPR019800">
    <property type="entry name" value="Glyco_hydro_3_AS"/>
</dbReference>
<sequence length="927" mass="101489">MHHAFIGKPLEGFAEFSMTVAAQGAVLLKNRPRTLPLDELDTIAIFGRTQINYYRSGTGSGGAVNVVSTCNLLDAMRERCGARINSIVAQSYEQWVISHPFDNGGGGWAQEPWFQQEMPLSDDLVARASLVSNKAVVVIGRTAGEDKDNADVPGGYRLSDAEYAMLKAVCQRFNNVIVVLNVSSIIDMSWSEDPALRPHIGAILYAWHGGPHGGRAVASLLCGDVTPSGKLTDTLATSLDEYPSVACWGDSVQNIYQEDIYVGYRYFETFRPQSVLYPFGFGLSYTRFTLHALRAELIVDPSLSLQFTATVDNVGERFAGSEVVQIYLEAPQGVLGKPARQLIAFGKTRVLQPGERETLTLTVPLERLASWDDSGATGHPNCWVLEAGTYRFWGGNQVRNLQPIGVQGEDGYVQPMLRVVSCHEQALAPTVPFSRLRPGKRLTSGTWLEEWEETPRRKFSLHHRIHTRLPSALSLTGDRNIRFADVAQGRADMAEFIAQLEPEELACLVRGEGMCSHKVTPGVASAFGGTSDSLLEKGIPLASTADGPSGIRMDNGAHATLMPSGTLLACTWDPVLIERLYAMEGKELQRNQIDLLLGPGMNIHRHPLNGRNFEYFSEDPLLTGMMAAATVRGIRSGGGIATLKHFACNSQEQARAQANAVVSARALREIYLRGFEYAVKEGGAMAVMTAYNPINGHWSASNYCLNTTILRDDWGFQGIVMTDWWAKMNDAIVGGDATVNNTAAMIRAQNDLYMVVNNNGAEINAGEDNTLTALADGTLTLGELQRCASNILSFMLHTQVVKRGEVPKVRVPIITTDNELYIADAIKIAPESRLRYTEPLAIYIPHAGAYDLLVSVNAAAMPLAQTATNLLFNGKFVATIQTRGTLGQRVVQKLCRVQLEPGYYRVQTDVIKAGLEIDWLEFKRVDS</sequence>
<protein>
    <submittedName>
        <fullName evidence="7">Beta-glucosidase</fullName>
        <ecNumber evidence="7">3.2.1.-</ecNumber>
        <ecNumber evidence="7">3.2.1.21</ecNumber>
    </submittedName>
</protein>
<dbReference type="PANTHER" id="PTHR42715:SF10">
    <property type="entry name" value="BETA-GLUCOSIDASE"/>
    <property type="match status" value="1"/>
</dbReference>
<dbReference type="PROSITE" id="PS00775">
    <property type="entry name" value="GLYCOSYL_HYDROL_F3"/>
    <property type="match status" value="1"/>
</dbReference>
<keyword evidence="3" id="KW-0119">Carbohydrate metabolism</keyword>
<dbReference type="InterPro" id="IPR001764">
    <property type="entry name" value="Glyco_hydro_3_N"/>
</dbReference>
<dbReference type="EC" id="3.2.1.-" evidence="7"/>
<organism evidence="7 8">
    <name type="scientific">Kluyvera georgiana ATCC 51603</name>
    <dbReference type="NCBI Taxonomy" id="1354264"/>
    <lineage>
        <taxon>Bacteria</taxon>
        <taxon>Pseudomonadati</taxon>
        <taxon>Pseudomonadota</taxon>
        <taxon>Gammaproteobacteria</taxon>
        <taxon>Enterobacterales</taxon>
        <taxon>Enterobacteriaceae</taxon>
        <taxon>Kluyvera</taxon>
    </lineage>
</organism>
<gene>
    <name evidence="7" type="ORF">M989_01147</name>
</gene>
<keyword evidence="8" id="KW-1185">Reference proteome</keyword>
<dbReference type="Proteomes" id="UP000078386">
    <property type="component" value="Unassembled WGS sequence"/>
</dbReference>
<accession>A0A1B7K555</accession>
<name>A0A1B7K555_9ENTR</name>
<evidence type="ECO:0000313" key="8">
    <source>
        <dbReference type="Proteomes" id="UP000078386"/>
    </source>
</evidence>
<keyword evidence="4 5" id="KW-0326">Glycosidase</keyword>
<dbReference type="Pfam" id="PF00933">
    <property type="entry name" value="Glyco_hydro_3"/>
    <property type="match status" value="1"/>
</dbReference>
<evidence type="ECO:0000259" key="6">
    <source>
        <dbReference type="SMART" id="SM01217"/>
    </source>
</evidence>
<evidence type="ECO:0000256" key="2">
    <source>
        <dbReference type="ARBA" id="ARBA00022801"/>
    </source>
</evidence>
<proteinExistence type="inferred from homology"/>
<dbReference type="PANTHER" id="PTHR42715">
    <property type="entry name" value="BETA-GLUCOSIDASE"/>
    <property type="match status" value="1"/>
</dbReference>
<dbReference type="PRINTS" id="PR00133">
    <property type="entry name" value="GLHYDRLASE3"/>
</dbReference>
<evidence type="ECO:0000256" key="3">
    <source>
        <dbReference type="ARBA" id="ARBA00023277"/>
    </source>
</evidence>
<dbReference type="InterPro" id="IPR013783">
    <property type="entry name" value="Ig-like_fold"/>
</dbReference>
<evidence type="ECO:0000313" key="7">
    <source>
        <dbReference type="EMBL" id="OAT55307.1"/>
    </source>
</evidence>
<dbReference type="InterPro" id="IPR002772">
    <property type="entry name" value="Glyco_hydro_3_C"/>
</dbReference>
<evidence type="ECO:0000256" key="1">
    <source>
        <dbReference type="ARBA" id="ARBA00005336"/>
    </source>
</evidence>
<comment type="caution">
    <text evidence="7">The sequence shown here is derived from an EMBL/GenBank/DDBJ whole genome shotgun (WGS) entry which is preliminary data.</text>
</comment>
<dbReference type="InterPro" id="IPR036881">
    <property type="entry name" value="Glyco_hydro_3_C_sf"/>
</dbReference>